<protein>
    <submittedName>
        <fullName evidence="8">Putative multicopper oxidase</fullName>
    </submittedName>
</protein>
<keyword evidence="1" id="KW-0479">Metal-binding</keyword>
<evidence type="ECO:0000256" key="5">
    <source>
        <dbReference type="SAM" id="Phobius"/>
    </source>
</evidence>
<evidence type="ECO:0000256" key="2">
    <source>
        <dbReference type="ARBA" id="ARBA00023002"/>
    </source>
</evidence>
<keyword evidence="3" id="KW-0186">Copper</keyword>
<evidence type="ECO:0000313" key="8">
    <source>
        <dbReference type="EMBL" id="EHR53603.1"/>
    </source>
</evidence>
<proteinExistence type="predicted"/>
<dbReference type="InterPro" id="IPR008972">
    <property type="entry name" value="Cupredoxin"/>
</dbReference>
<evidence type="ECO:0000259" key="7">
    <source>
        <dbReference type="Pfam" id="PF07732"/>
    </source>
</evidence>
<dbReference type="HOGENOM" id="CLU_063670_0_0_11"/>
<gene>
    <name evidence="8" type="ORF">SacmaDRAFT_5487</name>
</gene>
<dbReference type="eggNOG" id="COG2132">
    <property type="taxonomic scope" value="Bacteria"/>
</dbReference>
<dbReference type="RefSeq" id="WP_009156977.1">
    <property type="nucleotide sequence ID" value="NZ_CM001439.1"/>
</dbReference>
<evidence type="ECO:0000259" key="6">
    <source>
        <dbReference type="Pfam" id="PF07731"/>
    </source>
</evidence>
<dbReference type="AlphaFoldDB" id="H5X900"/>
<evidence type="ECO:0000256" key="4">
    <source>
        <dbReference type="SAM" id="MobiDB-lite"/>
    </source>
</evidence>
<dbReference type="CDD" id="cd04202">
    <property type="entry name" value="CuRO_D2_2dMcoN_like"/>
    <property type="match status" value="1"/>
</dbReference>
<dbReference type="InterPro" id="IPR011706">
    <property type="entry name" value="Cu-oxidase_C"/>
</dbReference>
<dbReference type="PANTHER" id="PTHR11709:SF394">
    <property type="entry name" value="FI03373P-RELATED"/>
    <property type="match status" value="1"/>
</dbReference>
<dbReference type="OrthoDB" id="345021at2"/>
<dbReference type="Gene3D" id="2.60.40.420">
    <property type="entry name" value="Cupredoxins - blue copper proteins"/>
    <property type="match status" value="2"/>
</dbReference>
<evidence type="ECO:0000256" key="1">
    <source>
        <dbReference type="ARBA" id="ARBA00022723"/>
    </source>
</evidence>
<feature type="region of interest" description="Disordered" evidence="4">
    <location>
        <begin position="67"/>
        <end position="89"/>
    </location>
</feature>
<dbReference type="InterPro" id="IPR045087">
    <property type="entry name" value="Cu-oxidase_fam"/>
</dbReference>
<dbReference type="GO" id="GO:0005507">
    <property type="term" value="F:copper ion binding"/>
    <property type="evidence" value="ECO:0007669"/>
    <property type="project" value="InterPro"/>
</dbReference>
<feature type="transmembrane region" description="Helical" evidence="5">
    <location>
        <begin position="25"/>
        <end position="46"/>
    </location>
</feature>
<organism evidence="8 9">
    <name type="scientific">Saccharomonospora marina XMU15</name>
    <dbReference type="NCBI Taxonomy" id="882083"/>
    <lineage>
        <taxon>Bacteria</taxon>
        <taxon>Bacillati</taxon>
        <taxon>Actinomycetota</taxon>
        <taxon>Actinomycetes</taxon>
        <taxon>Pseudonocardiales</taxon>
        <taxon>Pseudonocardiaceae</taxon>
        <taxon>Saccharomonospora</taxon>
    </lineage>
</organism>
<dbReference type="SUPFAM" id="SSF49503">
    <property type="entry name" value="Cupredoxins"/>
    <property type="match status" value="2"/>
</dbReference>
<dbReference type="Proteomes" id="UP000004926">
    <property type="component" value="Chromosome"/>
</dbReference>
<feature type="domain" description="Plastocyanin-like" evidence="7">
    <location>
        <begin position="123"/>
        <end position="225"/>
    </location>
</feature>
<evidence type="ECO:0000313" key="9">
    <source>
        <dbReference type="Proteomes" id="UP000004926"/>
    </source>
</evidence>
<reference evidence="8 9" key="1">
    <citation type="journal article" date="2012" name="Stand. Genomic Sci.">
        <title>Genome sequence of the ocean sediment bacterium Saccharomonospora marina type strain (XMU15(T)).</title>
        <authorList>
            <person name="Klenk H.P."/>
            <person name="Lu M."/>
            <person name="Lucas S."/>
            <person name="Lapidus A."/>
            <person name="Copeland A."/>
            <person name="Pitluck S."/>
            <person name="Goodwin L.A."/>
            <person name="Han C."/>
            <person name="Tapia R."/>
            <person name="Brambilla E.M."/>
            <person name="Potter G."/>
            <person name="Land M."/>
            <person name="Ivanova N."/>
            <person name="Rohde M."/>
            <person name="Goker M."/>
            <person name="Detter J.C."/>
            <person name="Li W.J."/>
            <person name="Kyrpides N.C."/>
            <person name="Woyke T."/>
        </authorList>
    </citation>
    <scope>NUCLEOTIDE SEQUENCE [LARGE SCALE GENOMIC DNA]</scope>
    <source>
        <strain evidence="8 9">XMU15</strain>
    </source>
</reference>
<dbReference type="GO" id="GO:0016491">
    <property type="term" value="F:oxidoreductase activity"/>
    <property type="evidence" value="ECO:0007669"/>
    <property type="project" value="UniProtKB-KW"/>
</dbReference>
<dbReference type="EMBL" id="CM001439">
    <property type="protein sequence ID" value="EHR53603.1"/>
    <property type="molecule type" value="Genomic_DNA"/>
</dbReference>
<name>H5X900_9PSEU</name>
<feature type="domain" description="Plastocyanin-like" evidence="6">
    <location>
        <begin position="248"/>
        <end position="342"/>
    </location>
</feature>
<sequence length="370" mass="39820">MSSPERSRAGLRELLATFHDRGSRVVRFVAIGAALGIGAAGIGVAVPSSSAPSQVAVEEAGLPKAASELPASGPAQAEAQPVRTSQAEQDLGDGTTLAAWEMKDGVKEFHLNVAPMQWQTKPGGRTFDAMAINGHIPAPTIRVNEGDKVRFVVKNDMPQDTSIHWHGMVLPNDQDGVPGLTQAPIEPGQTYTYEWKAVSTGTHWYHSHMHGDQEGRGLYGSLEIVPALGDIPADRDYRIIIGDGPLGFVFNGKSFPGTTQLRGNVGERIRIRLIGTGPEMIHSIHLHGGYFEVVAQDGHRKPIPERMDTLNVGVGQTYDLIWVPVRPGKWMIHCHIFSHSETPNGMEGMVTIANIEPATVKLPSIPGVTG</sequence>
<keyword evidence="5" id="KW-0812">Transmembrane</keyword>
<dbReference type="STRING" id="882083.SacmaDRAFT_5487"/>
<dbReference type="InterPro" id="IPR011707">
    <property type="entry name" value="Cu-oxidase-like_N"/>
</dbReference>
<dbReference type="Pfam" id="PF07732">
    <property type="entry name" value="Cu-oxidase_3"/>
    <property type="match status" value="1"/>
</dbReference>
<keyword evidence="9" id="KW-1185">Reference proteome</keyword>
<evidence type="ECO:0000256" key="3">
    <source>
        <dbReference type="ARBA" id="ARBA00023008"/>
    </source>
</evidence>
<keyword evidence="5" id="KW-0472">Membrane</keyword>
<dbReference type="Pfam" id="PF07731">
    <property type="entry name" value="Cu-oxidase_2"/>
    <property type="match status" value="1"/>
</dbReference>
<dbReference type="PANTHER" id="PTHR11709">
    <property type="entry name" value="MULTI-COPPER OXIDASE"/>
    <property type="match status" value="1"/>
</dbReference>
<keyword evidence="2" id="KW-0560">Oxidoreductase</keyword>
<accession>H5X900</accession>
<keyword evidence="5" id="KW-1133">Transmembrane helix</keyword>